<gene>
    <name evidence="2" type="ORF">AVDCRST_MAG64-94</name>
</gene>
<evidence type="ECO:0000256" key="1">
    <source>
        <dbReference type="SAM" id="MobiDB-lite"/>
    </source>
</evidence>
<feature type="non-terminal residue" evidence="2">
    <location>
        <position position="97"/>
    </location>
</feature>
<sequence length="97" mass="10244">GPGGRRRGVVPRPGEVGPAGGQPKAGRRVCRRDRRSPVRRGDGPRVRADQGSAPTEGAAAAGERHLDRRNRLAARTGAGDPRRPLPNSRRACNGVLV</sequence>
<evidence type="ECO:0000313" key="2">
    <source>
        <dbReference type="EMBL" id="CAA9373115.1"/>
    </source>
</evidence>
<dbReference type="AlphaFoldDB" id="A0A6J4MZ34"/>
<feature type="non-terminal residue" evidence="2">
    <location>
        <position position="1"/>
    </location>
</feature>
<name>A0A6J4MZ34_9BACT</name>
<protein>
    <submittedName>
        <fullName evidence="2">Uncharacterized protein</fullName>
    </submittedName>
</protein>
<feature type="compositionally biased region" description="Basic and acidic residues" evidence="1">
    <location>
        <begin position="35"/>
        <end position="48"/>
    </location>
</feature>
<feature type="compositionally biased region" description="Basic residues" evidence="1">
    <location>
        <begin position="25"/>
        <end position="34"/>
    </location>
</feature>
<feature type="region of interest" description="Disordered" evidence="1">
    <location>
        <begin position="1"/>
        <end position="97"/>
    </location>
</feature>
<reference evidence="2" key="1">
    <citation type="submission" date="2020-02" db="EMBL/GenBank/DDBJ databases">
        <authorList>
            <person name="Meier V. D."/>
        </authorList>
    </citation>
    <scope>NUCLEOTIDE SEQUENCE</scope>
    <source>
        <strain evidence="2">AVDCRST_MAG64</strain>
    </source>
</reference>
<organism evidence="2">
    <name type="scientific">uncultured Phycisphaerae bacterium</name>
    <dbReference type="NCBI Taxonomy" id="904963"/>
    <lineage>
        <taxon>Bacteria</taxon>
        <taxon>Pseudomonadati</taxon>
        <taxon>Planctomycetota</taxon>
        <taxon>Phycisphaerae</taxon>
        <taxon>environmental samples</taxon>
    </lineage>
</organism>
<dbReference type="EMBL" id="CADCUQ010000024">
    <property type="protein sequence ID" value="CAA9373115.1"/>
    <property type="molecule type" value="Genomic_DNA"/>
</dbReference>
<proteinExistence type="predicted"/>
<accession>A0A6J4MZ34</accession>